<dbReference type="EMBL" id="BSXS01000870">
    <property type="protein sequence ID" value="GME74229.1"/>
    <property type="molecule type" value="Genomic_DNA"/>
</dbReference>
<accession>A0ACB5SVK4</accession>
<dbReference type="Proteomes" id="UP001165064">
    <property type="component" value="Unassembled WGS sequence"/>
</dbReference>
<protein>
    <submittedName>
        <fullName evidence="1">Unnamed protein product</fullName>
    </submittedName>
</protein>
<evidence type="ECO:0000313" key="1">
    <source>
        <dbReference type="EMBL" id="GME74229.1"/>
    </source>
</evidence>
<comment type="caution">
    <text evidence="1">The sequence shown here is derived from an EMBL/GenBank/DDBJ whole genome shotgun (WGS) entry which is preliminary data.</text>
</comment>
<sequence>MNFQLGYGNAGNFGNIQSTTPSSTSGNQFTSSTSGLSVFSAVAPTPSTTYTGSFNQSNGIIFPDSLKAAPTTSFTANPTTISSTSANPRVLMSSYTTSSSARGRNDAAIVDSEDEDEGDSTSRSNTSLSGLRAPITEATDDVDFLPSSLTDLLTPQELQRRSSKPSSGASKPLFTAIDEHPQPVISGPQPIHGQVHGTLISGHFSSDDDTQFVLE</sequence>
<reference evidence="1" key="1">
    <citation type="submission" date="2023-04" db="EMBL/GenBank/DDBJ databases">
        <title>Ambrosiozyma monospora NBRC 10751.</title>
        <authorList>
            <person name="Ichikawa N."/>
            <person name="Sato H."/>
            <person name="Tonouchi N."/>
        </authorList>
    </citation>
    <scope>NUCLEOTIDE SEQUENCE</scope>
    <source>
        <strain evidence="1">NBRC 10751</strain>
    </source>
</reference>
<organism evidence="1 2">
    <name type="scientific">Ambrosiozyma monospora</name>
    <name type="common">Yeast</name>
    <name type="synonym">Endomycopsis monosporus</name>
    <dbReference type="NCBI Taxonomy" id="43982"/>
    <lineage>
        <taxon>Eukaryota</taxon>
        <taxon>Fungi</taxon>
        <taxon>Dikarya</taxon>
        <taxon>Ascomycota</taxon>
        <taxon>Saccharomycotina</taxon>
        <taxon>Pichiomycetes</taxon>
        <taxon>Pichiales</taxon>
        <taxon>Pichiaceae</taxon>
        <taxon>Ambrosiozyma</taxon>
    </lineage>
</organism>
<gene>
    <name evidence="1" type="ORF">Amon02_000169500</name>
</gene>
<evidence type="ECO:0000313" key="2">
    <source>
        <dbReference type="Proteomes" id="UP001165064"/>
    </source>
</evidence>
<name>A0ACB5SVK4_AMBMO</name>
<keyword evidence="2" id="KW-1185">Reference proteome</keyword>
<proteinExistence type="predicted"/>